<dbReference type="AlphaFoldDB" id="A0A4R1XYD8"/>
<evidence type="ECO:0000313" key="2">
    <source>
        <dbReference type="Proteomes" id="UP000294963"/>
    </source>
</evidence>
<evidence type="ECO:0000313" key="1">
    <source>
        <dbReference type="EMBL" id="TCM69146.1"/>
    </source>
</evidence>
<gene>
    <name evidence="1" type="ORF">EC844_10391</name>
</gene>
<reference evidence="1 2" key="1">
    <citation type="submission" date="2019-03" db="EMBL/GenBank/DDBJ databases">
        <title>Genomic analyses of the natural microbiome of Caenorhabditis elegans.</title>
        <authorList>
            <person name="Samuel B."/>
        </authorList>
    </citation>
    <scope>NUCLEOTIDE SEQUENCE [LARGE SCALE GENOMIC DNA]</scope>
    <source>
        <strain evidence="1 2">JUb89</strain>
    </source>
</reference>
<dbReference type="OrthoDB" id="10009851at2"/>
<proteinExistence type="predicted"/>
<accession>A0A4R1XYD8</accession>
<name>A0A4R1XYD8_ACICA</name>
<sequence length="94" mass="9239">MKELNLEQIQQVSGAGIISDAFFSAAGQVGGSIGGYIGGQIGSQLGLESIGTSIGKVIGQSAVTIGKEVSGALSSALWNSVKQGGTNSLLGSKA</sequence>
<comment type="caution">
    <text evidence="1">The sequence shown here is derived from an EMBL/GenBank/DDBJ whole genome shotgun (WGS) entry which is preliminary data.</text>
</comment>
<protein>
    <submittedName>
        <fullName evidence="1">Uncharacterized protein</fullName>
    </submittedName>
</protein>
<organism evidence="1 2">
    <name type="scientific">Acinetobacter calcoaceticus</name>
    <dbReference type="NCBI Taxonomy" id="471"/>
    <lineage>
        <taxon>Bacteria</taxon>
        <taxon>Pseudomonadati</taxon>
        <taxon>Pseudomonadota</taxon>
        <taxon>Gammaproteobacteria</taxon>
        <taxon>Moraxellales</taxon>
        <taxon>Moraxellaceae</taxon>
        <taxon>Acinetobacter</taxon>
        <taxon>Acinetobacter calcoaceticus/baumannii complex</taxon>
    </lineage>
</organism>
<dbReference type="EMBL" id="SLVJ01000003">
    <property type="protein sequence ID" value="TCM69146.1"/>
    <property type="molecule type" value="Genomic_DNA"/>
</dbReference>
<keyword evidence="2" id="KW-1185">Reference proteome</keyword>
<dbReference type="Proteomes" id="UP000294963">
    <property type="component" value="Unassembled WGS sequence"/>
</dbReference>